<keyword evidence="7" id="KW-0804">Transcription</keyword>
<evidence type="ECO:0000256" key="4">
    <source>
        <dbReference type="ARBA" id="ARBA00023015"/>
    </source>
</evidence>
<dbReference type="SUPFAM" id="SSF46785">
    <property type="entry name" value="Winged helix' DNA-binding domain"/>
    <property type="match status" value="1"/>
</dbReference>
<dbReference type="EMBL" id="JAUIZM010000015">
    <property type="protein sequence ID" value="KAK1352690.1"/>
    <property type="molecule type" value="Genomic_DNA"/>
</dbReference>
<dbReference type="Proteomes" id="UP001237642">
    <property type="component" value="Unassembled WGS sequence"/>
</dbReference>
<evidence type="ECO:0000259" key="13">
    <source>
        <dbReference type="PROSITE" id="PS00434"/>
    </source>
</evidence>
<evidence type="ECO:0000256" key="2">
    <source>
        <dbReference type="ARBA" id="ARBA00006403"/>
    </source>
</evidence>
<feature type="domain" description="HSF-type DNA-binding" evidence="13">
    <location>
        <begin position="126"/>
        <end position="150"/>
    </location>
</feature>
<keyword evidence="12" id="KW-0812">Transmembrane</keyword>
<protein>
    <recommendedName>
        <fullName evidence="10">Heat stress transcription factor</fullName>
    </recommendedName>
</protein>
<evidence type="ECO:0000256" key="10">
    <source>
        <dbReference type="ARBA" id="ARBA00081483"/>
    </source>
</evidence>
<dbReference type="PROSITE" id="PS00434">
    <property type="entry name" value="HSF_DOMAIN"/>
    <property type="match status" value="1"/>
</dbReference>
<dbReference type="InterPro" id="IPR036388">
    <property type="entry name" value="WH-like_DNA-bd_sf"/>
</dbReference>
<dbReference type="GO" id="GO:0003700">
    <property type="term" value="F:DNA-binding transcription factor activity"/>
    <property type="evidence" value="ECO:0007669"/>
    <property type="project" value="InterPro"/>
</dbReference>
<dbReference type="Pfam" id="PF00447">
    <property type="entry name" value="HSF_DNA-bind"/>
    <property type="match status" value="1"/>
</dbReference>
<evidence type="ECO:0000256" key="3">
    <source>
        <dbReference type="ARBA" id="ARBA00022553"/>
    </source>
</evidence>
<keyword evidence="5 14" id="KW-0346">Stress response</keyword>
<evidence type="ECO:0000256" key="1">
    <source>
        <dbReference type="ARBA" id="ARBA00004123"/>
    </source>
</evidence>
<gene>
    <name evidence="14" type="ORF">POM88_053121</name>
</gene>
<comment type="similarity">
    <text evidence="2 11">Belongs to the HSF family.</text>
</comment>
<keyword evidence="4" id="KW-0805">Transcription regulation</keyword>
<reference evidence="14" key="1">
    <citation type="submission" date="2023-02" db="EMBL/GenBank/DDBJ databases">
        <title>Genome of toxic invasive species Heracleum sosnowskyi carries increased number of genes despite the absence of recent whole-genome duplications.</title>
        <authorList>
            <person name="Schelkunov M."/>
            <person name="Shtratnikova V."/>
            <person name="Makarenko M."/>
            <person name="Klepikova A."/>
            <person name="Omelchenko D."/>
            <person name="Novikova G."/>
            <person name="Obukhova E."/>
            <person name="Bogdanov V."/>
            <person name="Penin A."/>
            <person name="Logacheva M."/>
        </authorList>
    </citation>
    <scope>NUCLEOTIDE SEQUENCE</scope>
    <source>
        <strain evidence="14">Hsosn_3</strain>
        <tissue evidence="14">Leaf</tissue>
    </source>
</reference>
<dbReference type="SMART" id="SM00415">
    <property type="entry name" value="HSF"/>
    <property type="match status" value="1"/>
</dbReference>
<evidence type="ECO:0000256" key="12">
    <source>
        <dbReference type="SAM" id="Phobius"/>
    </source>
</evidence>
<keyword evidence="8" id="KW-0539">Nucleus</keyword>
<reference evidence="14" key="2">
    <citation type="submission" date="2023-05" db="EMBL/GenBank/DDBJ databases">
        <authorList>
            <person name="Schelkunov M.I."/>
        </authorList>
    </citation>
    <scope>NUCLEOTIDE SEQUENCE</scope>
    <source>
        <strain evidence="14">Hsosn_3</strain>
        <tissue evidence="14">Leaf</tissue>
    </source>
</reference>
<evidence type="ECO:0000313" key="14">
    <source>
        <dbReference type="EMBL" id="KAK1352690.1"/>
    </source>
</evidence>
<evidence type="ECO:0000256" key="6">
    <source>
        <dbReference type="ARBA" id="ARBA00023125"/>
    </source>
</evidence>
<sequence>MKIREFGEVGITIFKLYLFSLPPFFVGYFLAYNWLLESYLLTGLFIFTYITFETEYPGSSSSPGDSPEMVLQPQPMEGLNEIGPPPFLNKTFDMVDDPATAHIVSWSRDGHSFAVWDPHAFSTNLLPRYFKHNNFSSFVRQLNTYGFRKIDPDLWEFANEAFIRGQKHLLRNIKRQKAPSQPPCVEVEQIVIDGEVEGLKRDKQVLLMELAKLGQQQLNTRTYLLSMEKKLQGTEKKQQHMMGFLARAIQNPAFINQLVQQKEKRKELEDSITKKRRRPIDQGRRGFELGESSQSIQGVLKPIKTEPTEFGDYYGLPVSELDVLALEMQGFGRSRSEKEEVSEEFEKFESDDKELDDEFWEELLNDGFDDELGTSGNEEGEEGGVCDLAHRIGFLGSIPK</sequence>
<dbReference type="GO" id="GO:0006357">
    <property type="term" value="P:regulation of transcription by RNA polymerase II"/>
    <property type="evidence" value="ECO:0007669"/>
    <property type="project" value="TreeGrafter"/>
</dbReference>
<feature type="transmembrane region" description="Helical" evidence="12">
    <location>
        <begin position="12"/>
        <end position="30"/>
    </location>
</feature>
<evidence type="ECO:0000313" key="15">
    <source>
        <dbReference type="Proteomes" id="UP001237642"/>
    </source>
</evidence>
<dbReference type="GO" id="GO:0005634">
    <property type="term" value="C:nucleus"/>
    <property type="evidence" value="ECO:0007669"/>
    <property type="project" value="UniProtKB-SubCell"/>
</dbReference>
<comment type="caution">
    <text evidence="14">The sequence shown here is derived from an EMBL/GenBank/DDBJ whole genome shotgun (WGS) entry which is preliminary data.</text>
</comment>
<dbReference type="InterPro" id="IPR000232">
    <property type="entry name" value="HSF_DNA-bd"/>
</dbReference>
<dbReference type="InterPro" id="IPR036390">
    <property type="entry name" value="WH_DNA-bd_sf"/>
</dbReference>
<comment type="function">
    <text evidence="9">DNA-binding protein that specifically binds heat shock promoter elements (HSE) and activates transcription.</text>
</comment>
<accession>A0AAD8GR57</accession>
<evidence type="ECO:0000256" key="9">
    <source>
        <dbReference type="ARBA" id="ARBA00055747"/>
    </source>
</evidence>
<dbReference type="FunFam" id="1.10.10.10:FF:000057">
    <property type="entry name" value="Heat shock transcription factor 1"/>
    <property type="match status" value="1"/>
</dbReference>
<organism evidence="14 15">
    <name type="scientific">Heracleum sosnowskyi</name>
    <dbReference type="NCBI Taxonomy" id="360622"/>
    <lineage>
        <taxon>Eukaryota</taxon>
        <taxon>Viridiplantae</taxon>
        <taxon>Streptophyta</taxon>
        <taxon>Embryophyta</taxon>
        <taxon>Tracheophyta</taxon>
        <taxon>Spermatophyta</taxon>
        <taxon>Magnoliopsida</taxon>
        <taxon>eudicotyledons</taxon>
        <taxon>Gunneridae</taxon>
        <taxon>Pentapetalae</taxon>
        <taxon>asterids</taxon>
        <taxon>campanulids</taxon>
        <taxon>Apiales</taxon>
        <taxon>Apiaceae</taxon>
        <taxon>Apioideae</taxon>
        <taxon>apioid superclade</taxon>
        <taxon>Tordylieae</taxon>
        <taxon>Tordyliinae</taxon>
        <taxon>Heracleum</taxon>
    </lineage>
</organism>
<name>A0AAD8GR57_9APIA</name>
<evidence type="ECO:0000256" key="8">
    <source>
        <dbReference type="ARBA" id="ARBA00023242"/>
    </source>
</evidence>
<dbReference type="PANTHER" id="PTHR10015">
    <property type="entry name" value="HEAT SHOCK TRANSCRIPTION FACTOR"/>
    <property type="match status" value="1"/>
</dbReference>
<evidence type="ECO:0000256" key="5">
    <source>
        <dbReference type="ARBA" id="ARBA00023016"/>
    </source>
</evidence>
<proteinExistence type="inferred from homology"/>
<dbReference type="PANTHER" id="PTHR10015:SF322">
    <property type="entry name" value="HEAT STRESS TRANSCRIPTION FACTOR A-7A"/>
    <property type="match status" value="1"/>
</dbReference>
<dbReference type="GO" id="GO:0034605">
    <property type="term" value="P:cellular response to heat"/>
    <property type="evidence" value="ECO:0007669"/>
    <property type="project" value="TreeGrafter"/>
</dbReference>
<keyword evidence="6" id="KW-0238">DNA-binding</keyword>
<keyword evidence="3" id="KW-0597">Phosphoprotein</keyword>
<keyword evidence="12" id="KW-0472">Membrane</keyword>
<evidence type="ECO:0000256" key="7">
    <source>
        <dbReference type="ARBA" id="ARBA00023163"/>
    </source>
</evidence>
<dbReference type="AlphaFoldDB" id="A0AAD8GR57"/>
<dbReference type="Gene3D" id="1.10.10.10">
    <property type="entry name" value="Winged helix-like DNA-binding domain superfamily/Winged helix DNA-binding domain"/>
    <property type="match status" value="1"/>
</dbReference>
<dbReference type="PRINTS" id="PR00056">
    <property type="entry name" value="HSFDOMAIN"/>
</dbReference>
<evidence type="ECO:0000256" key="11">
    <source>
        <dbReference type="RuleBase" id="RU004020"/>
    </source>
</evidence>
<keyword evidence="12" id="KW-1133">Transmembrane helix</keyword>
<dbReference type="GO" id="GO:0000978">
    <property type="term" value="F:RNA polymerase II cis-regulatory region sequence-specific DNA binding"/>
    <property type="evidence" value="ECO:0007669"/>
    <property type="project" value="TreeGrafter"/>
</dbReference>
<comment type="subcellular location">
    <subcellularLocation>
        <location evidence="1">Nucleus</location>
    </subcellularLocation>
</comment>
<keyword evidence="15" id="KW-1185">Reference proteome</keyword>